<proteinExistence type="predicted"/>
<feature type="domain" description="LEM" evidence="2">
    <location>
        <begin position="1"/>
        <end position="45"/>
    </location>
</feature>
<dbReference type="AlphaFoldDB" id="A0A8C9Q4H1"/>
<reference evidence="3" key="2">
    <citation type="submission" date="2025-09" db="UniProtKB">
        <authorList>
            <consortium name="Ensembl"/>
        </authorList>
    </citation>
    <scope>IDENTIFICATION</scope>
</reference>
<dbReference type="PROSITE" id="PS50954">
    <property type="entry name" value="LEM"/>
    <property type="match status" value="1"/>
</dbReference>
<name>A0A8C9Q4H1_SPEDA</name>
<dbReference type="InterPro" id="IPR003887">
    <property type="entry name" value="LEM_dom"/>
</dbReference>
<dbReference type="SUPFAM" id="SSF63451">
    <property type="entry name" value="LEM domain"/>
    <property type="match status" value="1"/>
</dbReference>
<dbReference type="PANTHER" id="PTHR12019">
    <property type="entry name" value="LAMINA-ASSOCIATED POLYPEPTIDE THYMOPOIETIN"/>
    <property type="match status" value="1"/>
</dbReference>
<dbReference type="PANTHER" id="PTHR12019:SF12">
    <property type="entry name" value="LEM DOMAIN-CONTAINING PROTEIN 1"/>
    <property type="match status" value="1"/>
</dbReference>
<evidence type="ECO:0000259" key="2">
    <source>
        <dbReference type="PROSITE" id="PS50954"/>
    </source>
</evidence>
<dbReference type="Gene3D" id="1.10.720.40">
    <property type="match status" value="1"/>
</dbReference>
<sequence length="183" mass="20387">MVDVKCLSDCELQNQLEKLGFLPGPILPSTRKVYEKKLVQLLVSPPCTPPVPNGPRKSNGPQDKSEAFNVLLKEKLKLSTEKCKELKKVCPRGAHTSFRKVLWLAVHDPNGHSCFPRSAARAPQTRINLDTVSEDCLCSALSHGMTQECDECCFPMGLKLAILGILLIVVFVYLTVEREPLFR</sequence>
<dbReference type="Ensembl" id="ENSSDAT00000019666.1">
    <property type="protein sequence ID" value="ENSSDAP00000017285.1"/>
    <property type="gene ID" value="ENSSDAG00000015660.1"/>
</dbReference>
<dbReference type="InterPro" id="IPR051656">
    <property type="entry name" value="LEM_domain"/>
</dbReference>
<evidence type="ECO:0000313" key="4">
    <source>
        <dbReference type="Proteomes" id="UP000694422"/>
    </source>
</evidence>
<dbReference type="Proteomes" id="UP000694422">
    <property type="component" value="Unplaced"/>
</dbReference>
<dbReference type="FunFam" id="1.10.720.40:FF:000001">
    <property type="entry name" value="LEM domain containing 2, isoform CRA_a"/>
    <property type="match status" value="1"/>
</dbReference>
<evidence type="ECO:0000256" key="1">
    <source>
        <dbReference type="SAM" id="Phobius"/>
    </source>
</evidence>
<dbReference type="SMART" id="SM00540">
    <property type="entry name" value="LEM"/>
    <property type="match status" value="1"/>
</dbReference>
<dbReference type="Pfam" id="PF03020">
    <property type="entry name" value="LEM"/>
    <property type="match status" value="1"/>
</dbReference>
<reference evidence="3" key="1">
    <citation type="submission" date="2025-08" db="UniProtKB">
        <authorList>
            <consortium name="Ensembl"/>
        </authorList>
    </citation>
    <scope>IDENTIFICATION</scope>
</reference>
<protein>
    <submittedName>
        <fullName evidence="3">LEM domain containing 1</fullName>
    </submittedName>
</protein>
<keyword evidence="1" id="KW-0472">Membrane</keyword>
<accession>A0A8C9Q4H1</accession>
<dbReference type="InterPro" id="IPR011015">
    <property type="entry name" value="LEM/LEM-like_dom_sf"/>
</dbReference>
<feature type="transmembrane region" description="Helical" evidence="1">
    <location>
        <begin position="156"/>
        <end position="176"/>
    </location>
</feature>
<dbReference type="CDD" id="cd12940">
    <property type="entry name" value="LEM_LAP2_LEMD1"/>
    <property type="match status" value="1"/>
</dbReference>
<organism evidence="3 4">
    <name type="scientific">Spermophilus dauricus</name>
    <name type="common">Daurian ground squirrel</name>
    <dbReference type="NCBI Taxonomy" id="99837"/>
    <lineage>
        <taxon>Eukaryota</taxon>
        <taxon>Metazoa</taxon>
        <taxon>Chordata</taxon>
        <taxon>Craniata</taxon>
        <taxon>Vertebrata</taxon>
        <taxon>Euteleostomi</taxon>
        <taxon>Mammalia</taxon>
        <taxon>Eutheria</taxon>
        <taxon>Euarchontoglires</taxon>
        <taxon>Glires</taxon>
        <taxon>Rodentia</taxon>
        <taxon>Sciuromorpha</taxon>
        <taxon>Sciuridae</taxon>
        <taxon>Xerinae</taxon>
        <taxon>Marmotini</taxon>
        <taxon>Spermophilus</taxon>
    </lineage>
</organism>
<evidence type="ECO:0000313" key="3">
    <source>
        <dbReference type="Ensembl" id="ENSSDAP00000017285.1"/>
    </source>
</evidence>
<keyword evidence="4" id="KW-1185">Reference proteome</keyword>
<keyword evidence="1" id="KW-0812">Transmembrane</keyword>
<keyword evidence="1" id="KW-1133">Transmembrane helix</keyword>